<accession>A0A4R3K9G8</accession>
<dbReference type="InterPro" id="IPR001226">
    <property type="entry name" value="Flavodoxin_CS"/>
</dbReference>
<keyword evidence="3" id="KW-1185">Reference proteome</keyword>
<dbReference type="PROSITE" id="PS00201">
    <property type="entry name" value="FLAVODOXIN"/>
    <property type="match status" value="1"/>
</dbReference>
<dbReference type="Pfam" id="PF12641">
    <property type="entry name" value="Flavodoxin_3"/>
    <property type="match status" value="1"/>
</dbReference>
<evidence type="ECO:0000259" key="1">
    <source>
        <dbReference type="Pfam" id="PF12641"/>
    </source>
</evidence>
<dbReference type="SUPFAM" id="SSF52218">
    <property type="entry name" value="Flavoproteins"/>
    <property type="match status" value="1"/>
</dbReference>
<dbReference type="InterPro" id="IPR029039">
    <property type="entry name" value="Flavoprotein-like_sf"/>
</dbReference>
<name>A0A4R3K9G8_9FIRM</name>
<feature type="domain" description="Flavodoxin-like" evidence="1">
    <location>
        <begin position="5"/>
        <end position="164"/>
    </location>
</feature>
<dbReference type="Gene3D" id="3.40.50.360">
    <property type="match status" value="1"/>
</dbReference>
<comment type="caution">
    <text evidence="2">The sequence shown here is derived from an EMBL/GenBank/DDBJ whole genome shotgun (WGS) entry which is preliminary data.</text>
</comment>
<dbReference type="Proteomes" id="UP000295188">
    <property type="component" value="Unassembled WGS sequence"/>
</dbReference>
<gene>
    <name evidence="2" type="ORF">EDC37_10622</name>
</gene>
<evidence type="ECO:0000313" key="2">
    <source>
        <dbReference type="EMBL" id="TCS79607.1"/>
    </source>
</evidence>
<organism evidence="2 3">
    <name type="scientific">Pectinatus cerevisiiphilus</name>
    <dbReference type="NCBI Taxonomy" id="86956"/>
    <lineage>
        <taxon>Bacteria</taxon>
        <taxon>Bacillati</taxon>
        <taxon>Bacillota</taxon>
        <taxon>Negativicutes</taxon>
        <taxon>Selenomonadales</taxon>
        <taxon>Selenomonadaceae</taxon>
        <taxon>Pectinatus</taxon>
    </lineage>
</organism>
<dbReference type="InterPro" id="IPR008254">
    <property type="entry name" value="Flavodoxin/NO_synth"/>
</dbReference>
<reference evidence="2 3" key="1">
    <citation type="submission" date="2019-03" db="EMBL/GenBank/DDBJ databases">
        <title>Genomic Encyclopedia of Type Strains, Phase IV (KMG-IV): sequencing the most valuable type-strain genomes for metagenomic binning, comparative biology and taxonomic classification.</title>
        <authorList>
            <person name="Goeker M."/>
        </authorList>
    </citation>
    <scope>NUCLEOTIDE SEQUENCE [LARGE SCALE GENOMIC DNA]</scope>
    <source>
        <strain evidence="2 3">DSM 20467</strain>
    </source>
</reference>
<protein>
    <submittedName>
        <fullName evidence="2">Flavodoxin</fullName>
    </submittedName>
</protein>
<dbReference type="AlphaFoldDB" id="A0A4R3K9G8"/>
<dbReference type="RefSeq" id="WP_132548610.1">
    <property type="nucleotide sequence ID" value="NZ_SMAA01000006.1"/>
</dbReference>
<dbReference type="OrthoDB" id="307208at2"/>
<dbReference type="EMBL" id="SMAA01000006">
    <property type="protein sequence ID" value="TCS79607.1"/>
    <property type="molecule type" value="Genomic_DNA"/>
</dbReference>
<evidence type="ECO:0000313" key="3">
    <source>
        <dbReference type="Proteomes" id="UP000295188"/>
    </source>
</evidence>
<dbReference type="GO" id="GO:0010181">
    <property type="term" value="F:FMN binding"/>
    <property type="evidence" value="ECO:0007669"/>
    <property type="project" value="InterPro"/>
</dbReference>
<sequence length="174" mass="19106">MNFVVVYSSRTGNTKMVAEAVTSVLPKGTTCLPVTEVKPEMIQAADCVFVGYWVDRGLPDQAAKNFLAQLTNQHIALFATLGADPHSQHAIDSLVKGAQCLQNPESVVNQFICQGKIDPKLIEQMYKMFPAGHPHGRTPERDALHVEAAKHPNEADLEAARNFARETLRRLGTV</sequence>
<dbReference type="GO" id="GO:0009055">
    <property type="term" value="F:electron transfer activity"/>
    <property type="evidence" value="ECO:0007669"/>
    <property type="project" value="InterPro"/>
</dbReference>
<dbReference type="GO" id="GO:0016651">
    <property type="term" value="F:oxidoreductase activity, acting on NAD(P)H"/>
    <property type="evidence" value="ECO:0007669"/>
    <property type="project" value="UniProtKB-ARBA"/>
</dbReference>
<proteinExistence type="predicted"/>